<protein>
    <submittedName>
        <fullName evidence="1">Uncharacterized protein</fullName>
    </submittedName>
</protein>
<dbReference type="Proteomes" id="UP000244915">
    <property type="component" value="Plasmid unnamed4"/>
</dbReference>
<geneLocation type="plasmid" evidence="1 2">
    <name>unnamed4</name>
</geneLocation>
<sequence length="388" mass="42666">MVLGSRPAGAEQLCGILQRLGCNLPAGASATEPAAVAPEIVALHDQIFACLDRDRSDLAPLPVSWQDSPVYDGFLSEAEALLRQQFHGARMPLLWEPRLALLVPFWSAALRRCGYDLAYLHIPGSARDIKADATLPPEASQLAWLRAALTSERATRGQLRAHVCSERLQSDWRAELTALEKTLGFSFPRNTAKAGRQVDAALENAPETLFQTIPYSAAGAALHEAGWLQQADAILRRWQETGEETADHAALDQLDAEFQRAAALLDVFIEAARHNPSFARRKTGVALSEPWQDNAPASEAEEGEVDDSARIRTLEFRLEQRFEELASLSSLLFEAETQQNALAQQLAEARQREQQAQGVIDAVLSSTAWKLTSPLRRTIDFLRGGRTS</sequence>
<gene>
    <name evidence="1" type="ORF">CEW88_23660</name>
</gene>
<evidence type="ECO:0000313" key="2">
    <source>
        <dbReference type="Proteomes" id="UP000244915"/>
    </source>
</evidence>
<dbReference type="EMBL" id="CP022194">
    <property type="protein sequence ID" value="AWI86762.1"/>
    <property type="molecule type" value="Genomic_DNA"/>
</dbReference>
<proteinExistence type="predicted"/>
<name>A0A2U8HLW3_9RHOB</name>
<evidence type="ECO:0000313" key="1">
    <source>
        <dbReference type="EMBL" id="AWI86762.1"/>
    </source>
</evidence>
<dbReference type="KEGG" id="ypac:CEW88_23660"/>
<organism evidence="1 2">
    <name type="scientific">Alloyangia pacifica</name>
    <dbReference type="NCBI Taxonomy" id="311180"/>
    <lineage>
        <taxon>Bacteria</taxon>
        <taxon>Pseudomonadati</taxon>
        <taxon>Pseudomonadota</taxon>
        <taxon>Alphaproteobacteria</taxon>
        <taxon>Rhodobacterales</taxon>
        <taxon>Roseobacteraceae</taxon>
        <taxon>Alloyangia</taxon>
    </lineage>
</organism>
<accession>A0A2U8HLW3</accession>
<reference evidence="1 2" key="1">
    <citation type="submission" date="2017-06" db="EMBL/GenBank/DDBJ databases">
        <title>Yangia sp. YSBP01 complete genome sequence.</title>
        <authorList>
            <person name="Woo J.-H."/>
            <person name="Kim H.-S."/>
        </authorList>
    </citation>
    <scope>NUCLEOTIDE SEQUENCE [LARGE SCALE GENOMIC DNA]</scope>
    <source>
        <strain evidence="1 2">YSBP01</strain>
        <plasmid evidence="1 2">unnamed4</plasmid>
    </source>
</reference>
<keyword evidence="1" id="KW-0614">Plasmid</keyword>
<dbReference type="AlphaFoldDB" id="A0A2U8HLW3"/>